<evidence type="ECO:0000259" key="1">
    <source>
        <dbReference type="Pfam" id="PF01610"/>
    </source>
</evidence>
<dbReference type="Pfam" id="PF01610">
    <property type="entry name" value="DDE_Tnp_ISL3"/>
    <property type="match status" value="1"/>
</dbReference>
<reference evidence="2" key="1">
    <citation type="journal article" date="2014" name="Front. Microbiol.">
        <title>High frequency of phylogenetically diverse reductive dehalogenase-homologous genes in deep subseafloor sedimentary metagenomes.</title>
        <authorList>
            <person name="Kawai M."/>
            <person name="Futagami T."/>
            <person name="Toyoda A."/>
            <person name="Takaki Y."/>
            <person name="Nishi S."/>
            <person name="Hori S."/>
            <person name="Arai W."/>
            <person name="Tsubouchi T."/>
            <person name="Morono Y."/>
            <person name="Uchiyama I."/>
            <person name="Ito T."/>
            <person name="Fujiyama A."/>
            <person name="Inagaki F."/>
            <person name="Takami H."/>
        </authorList>
    </citation>
    <scope>NUCLEOTIDE SEQUENCE</scope>
    <source>
        <strain evidence="2">Expedition CK06-06</strain>
    </source>
</reference>
<organism evidence="2">
    <name type="scientific">marine sediment metagenome</name>
    <dbReference type="NCBI Taxonomy" id="412755"/>
    <lineage>
        <taxon>unclassified sequences</taxon>
        <taxon>metagenomes</taxon>
        <taxon>ecological metagenomes</taxon>
    </lineage>
</organism>
<feature type="domain" description="Transposase IS204/IS1001/IS1096/IS1165 DDE" evidence="1">
    <location>
        <begin position="5"/>
        <end position="40"/>
    </location>
</feature>
<accession>X1HZP0</accession>
<proteinExistence type="predicted"/>
<protein>
    <recommendedName>
        <fullName evidence="1">Transposase IS204/IS1001/IS1096/IS1165 DDE domain-containing protein</fullName>
    </recommendedName>
</protein>
<dbReference type="EMBL" id="BARU01017957">
    <property type="protein sequence ID" value="GAH50783.1"/>
    <property type="molecule type" value="Genomic_DNA"/>
</dbReference>
<dbReference type="AlphaFoldDB" id="X1HZP0"/>
<name>X1HZP0_9ZZZZ</name>
<evidence type="ECO:0000313" key="2">
    <source>
        <dbReference type="EMBL" id="GAH50783.1"/>
    </source>
</evidence>
<dbReference type="InterPro" id="IPR002560">
    <property type="entry name" value="Transposase_DDE"/>
</dbReference>
<comment type="caution">
    <text evidence="2">The sequence shown here is derived from an EMBL/GenBank/DDBJ whole genome shotgun (WGS) entry which is preliminary data.</text>
</comment>
<gene>
    <name evidence="2" type="ORF">S03H2_29729</name>
</gene>
<sequence>MKSQNHFISHSSNGKVEGYNVVIKLLKRLSFGIRDAELYAKKR</sequence>